<evidence type="ECO:0000313" key="8">
    <source>
        <dbReference type="EnsemblPlants" id="Kaladp0019s0112.1.v1.1"/>
    </source>
</evidence>
<evidence type="ECO:0000256" key="4">
    <source>
        <dbReference type="ARBA" id="ARBA00022989"/>
    </source>
</evidence>
<dbReference type="OMA" id="LLFEWLN"/>
<keyword evidence="9" id="KW-1185">Reference proteome</keyword>
<dbReference type="EnsemblPlants" id="Kaladp0019s0112.2.v1.1">
    <property type="protein sequence ID" value="Kaladp0019s0112.2.v1.1"/>
    <property type="gene ID" value="Kaladp0019s0112.v1.1"/>
</dbReference>
<evidence type="ECO:0000256" key="1">
    <source>
        <dbReference type="ARBA" id="ARBA00004477"/>
    </source>
</evidence>
<dbReference type="EnsemblPlants" id="Kaladp0019s0112.1.v1.1">
    <property type="protein sequence ID" value="Kaladp0019s0112.1.v1.1"/>
    <property type="gene ID" value="Kaladp0019s0112.v1.1"/>
</dbReference>
<evidence type="ECO:0000256" key="6">
    <source>
        <dbReference type="RuleBase" id="RU363132"/>
    </source>
</evidence>
<comment type="subcellular location">
    <subcellularLocation>
        <location evidence="1 6">Endoplasmic reticulum membrane</location>
        <topology evidence="1 6">Multi-pass membrane protein</topology>
    </subcellularLocation>
</comment>
<dbReference type="Pfam" id="PF02453">
    <property type="entry name" value="Reticulon"/>
    <property type="match status" value="1"/>
</dbReference>
<dbReference type="GO" id="GO:0009617">
    <property type="term" value="P:response to bacterium"/>
    <property type="evidence" value="ECO:0007669"/>
    <property type="project" value="InterPro"/>
</dbReference>
<dbReference type="Gramene" id="Kaladp0019s0112.1.v1.1">
    <property type="protein sequence ID" value="Kaladp0019s0112.1.v1.1"/>
    <property type="gene ID" value="Kaladp0019s0112.v1.1"/>
</dbReference>
<sequence length="235" mass="25742">MRDGKQAENILTSLAQLAEDAANKNMSIFEEAAATPPHKVLGRQKSVHHTLGGGKSADVLLWRNKKVSAGVLSSATAVWILFEWLNYNFLTLVCFVLILGMLGQFMWSNASGYLRISGSSSQAPRLVLPDELFISIAMSVGKEANKVLGYLQDISCGGNLKQLLLVIVSLLAASVIGTWCSFLTVIYIGFVAAHTLPILYERYEDEFDGFISQALGQIQSNYRKLDATVLQRLPT</sequence>
<keyword evidence="4 6" id="KW-1133">Transmembrane helix</keyword>
<evidence type="ECO:0000259" key="7">
    <source>
        <dbReference type="PROSITE" id="PS50845"/>
    </source>
</evidence>
<feature type="transmembrane region" description="Helical" evidence="6">
    <location>
        <begin position="88"/>
        <end position="107"/>
    </location>
</feature>
<dbReference type="InterPro" id="IPR003388">
    <property type="entry name" value="Reticulon"/>
</dbReference>
<evidence type="ECO:0000256" key="5">
    <source>
        <dbReference type="ARBA" id="ARBA00023136"/>
    </source>
</evidence>
<feature type="domain" description="Reticulon" evidence="7">
    <location>
        <begin position="56"/>
        <end position="235"/>
    </location>
</feature>
<evidence type="ECO:0000256" key="2">
    <source>
        <dbReference type="ARBA" id="ARBA00022692"/>
    </source>
</evidence>
<evidence type="ECO:0000256" key="3">
    <source>
        <dbReference type="ARBA" id="ARBA00022824"/>
    </source>
</evidence>
<dbReference type="GO" id="GO:0005789">
    <property type="term" value="C:endoplasmic reticulum membrane"/>
    <property type="evidence" value="ECO:0007669"/>
    <property type="project" value="UniProtKB-SubCell"/>
</dbReference>
<reference evidence="8" key="1">
    <citation type="submission" date="2021-01" db="UniProtKB">
        <authorList>
            <consortium name="EnsemblPlants"/>
        </authorList>
    </citation>
    <scope>IDENTIFICATION</scope>
</reference>
<keyword evidence="5 6" id="KW-0472">Membrane</keyword>
<dbReference type="Gramene" id="Kaladp0019s0112.2.v1.1">
    <property type="protein sequence ID" value="Kaladp0019s0112.2.v1.1"/>
    <property type="gene ID" value="Kaladp0019s0112.v1.1"/>
</dbReference>
<dbReference type="Proteomes" id="UP000594263">
    <property type="component" value="Unplaced"/>
</dbReference>
<evidence type="ECO:0000313" key="9">
    <source>
        <dbReference type="Proteomes" id="UP000594263"/>
    </source>
</evidence>
<accession>A0A7N0T2U2</accession>
<dbReference type="AlphaFoldDB" id="A0A7N0T2U2"/>
<protein>
    <recommendedName>
        <fullName evidence="6">Reticulon-like protein</fullName>
    </recommendedName>
</protein>
<keyword evidence="2 6" id="KW-0812">Transmembrane</keyword>
<feature type="transmembrane region" description="Helical" evidence="6">
    <location>
        <begin position="163"/>
        <end position="190"/>
    </location>
</feature>
<organism evidence="8 9">
    <name type="scientific">Kalanchoe fedtschenkoi</name>
    <name type="common">Lavender scallops</name>
    <name type="synonym">South American air plant</name>
    <dbReference type="NCBI Taxonomy" id="63787"/>
    <lineage>
        <taxon>Eukaryota</taxon>
        <taxon>Viridiplantae</taxon>
        <taxon>Streptophyta</taxon>
        <taxon>Embryophyta</taxon>
        <taxon>Tracheophyta</taxon>
        <taxon>Spermatophyta</taxon>
        <taxon>Magnoliopsida</taxon>
        <taxon>eudicotyledons</taxon>
        <taxon>Gunneridae</taxon>
        <taxon>Pentapetalae</taxon>
        <taxon>Saxifragales</taxon>
        <taxon>Crassulaceae</taxon>
        <taxon>Kalanchoe</taxon>
    </lineage>
</organism>
<name>A0A7N0T2U2_KALFE</name>
<proteinExistence type="predicted"/>
<dbReference type="InterPro" id="IPR045064">
    <property type="entry name" value="Reticulon-like"/>
</dbReference>
<dbReference type="PANTHER" id="PTHR10994">
    <property type="entry name" value="RETICULON"/>
    <property type="match status" value="1"/>
</dbReference>
<dbReference type="PANTHER" id="PTHR10994:SF62">
    <property type="entry name" value="RETICULON-LIKE PROTEIN B8"/>
    <property type="match status" value="1"/>
</dbReference>
<keyword evidence="3 6" id="KW-0256">Endoplasmic reticulum</keyword>
<dbReference type="PROSITE" id="PS50845">
    <property type="entry name" value="RETICULON"/>
    <property type="match status" value="1"/>
</dbReference>